<dbReference type="SUPFAM" id="SSF49764">
    <property type="entry name" value="HSP20-like chaperones"/>
    <property type="match status" value="1"/>
</dbReference>
<evidence type="ECO:0000256" key="2">
    <source>
        <dbReference type="SAM" id="MobiDB-lite"/>
    </source>
</evidence>
<dbReference type="PROSITE" id="PS51203">
    <property type="entry name" value="CS"/>
    <property type="match status" value="1"/>
</dbReference>
<protein>
    <submittedName>
        <fullName evidence="4">HSP20-like chaperone</fullName>
    </submittedName>
</protein>
<dbReference type="GO" id="GO:0051087">
    <property type="term" value="F:protein-folding chaperone binding"/>
    <property type="evidence" value="ECO:0007669"/>
    <property type="project" value="TreeGrafter"/>
</dbReference>
<dbReference type="GO" id="GO:0005829">
    <property type="term" value="C:cytosol"/>
    <property type="evidence" value="ECO:0007669"/>
    <property type="project" value="TreeGrafter"/>
</dbReference>
<comment type="caution">
    <text evidence="4">The sequence shown here is derived from an EMBL/GenBank/DDBJ whole genome shotgun (WGS) entry which is preliminary data.</text>
</comment>
<dbReference type="GO" id="GO:0051879">
    <property type="term" value="F:Hsp90 protein binding"/>
    <property type="evidence" value="ECO:0007669"/>
    <property type="project" value="InterPro"/>
</dbReference>
<dbReference type="PANTHER" id="PTHR22932">
    <property type="entry name" value="TELOMERASE-BINDING PROTEIN P23 HSP90 CO-CHAPERONE"/>
    <property type="match status" value="1"/>
</dbReference>
<accession>A0A1X2G4R5</accession>
<dbReference type="FunFam" id="2.60.40.790:FF:000013">
    <property type="entry name" value="Very-long-chain (3R)-3-hydroxyacyl-CoA dehydratase"/>
    <property type="match status" value="1"/>
</dbReference>
<dbReference type="PANTHER" id="PTHR22932:SF1">
    <property type="entry name" value="CO-CHAPERONE PROTEIN DAF-41"/>
    <property type="match status" value="1"/>
</dbReference>
<dbReference type="EMBL" id="MCGT01000045">
    <property type="protein sequence ID" value="ORX44954.1"/>
    <property type="molecule type" value="Genomic_DNA"/>
</dbReference>
<organism evidence="4 5">
    <name type="scientific">Hesseltinella vesiculosa</name>
    <dbReference type="NCBI Taxonomy" id="101127"/>
    <lineage>
        <taxon>Eukaryota</taxon>
        <taxon>Fungi</taxon>
        <taxon>Fungi incertae sedis</taxon>
        <taxon>Mucoromycota</taxon>
        <taxon>Mucoromycotina</taxon>
        <taxon>Mucoromycetes</taxon>
        <taxon>Mucorales</taxon>
        <taxon>Cunninghamellaceae</taxon>
        <taxon>Hesseltinella</taxon>
    </lineage>
</organism>
<dbReference type="InterPro" id="IPR008978">
    <property type="entry name" value="HSP20-like_chaperone"/>
</dbReference>
<evidence type="ECO:0000256" key="1">
    <source>
        <dbReference type="ARBA" id="ARBA00025733"/>
    </source>
</evidence>
<dbReference type="AlphaFoldDB" id="A0A1X2G4R5"/>
<dbReference type="STRING" id="101127.A0A1X2G4R5"/>
<dbReference type="Proteomes" id="UP000242146">
    <property type="component" value="Unassembled WGS sequence"/>
</dbReference>
<keyword evidence="5" id="KW-1185">Reference proteome</keyword>
<dbReference type="InterPro" id="IPR045250">
    <property type="entry name" value="p23-like"/>
</dbReference>
<dbReference type="Gene3D" id="2.60.40.790">
    <property type="match status" value="1"/>
</dbReference>
<dbReference type="InterPro" id="IPR007052">
    <property type="entry name" value="CS_dom"/>
</dbReference>
<sequence>MPLHPNVTWAQRADFVYLTVNLSDIIDPQIDLTSEKFYFKAKAEKEQKEYECEIEFFQPINVEKSRQVLTARNLSMVIYKETDGWWDKLQKGAKLNFLKTDFSKWRDEDDEEDEVPAAGGPGDGGMADMLGGGGMDFSQFLNAPGMGNFDANEEENSSDEEEQDKPEETS</sequence>
<evidence type="ECO:0000259" key="3">
    <source>
        <dbReference type="PROSITE" id="PS51203"/>
    </source>
</evidence>
<feature type="compositionally biased region" description="Acidic residues" evidence="2">
    <location>
        <begin position="151"/>
        <end position="170"/>
    </location>
</feature>
<feature type="non-terminal residue" evidence="4">
    <location>
        <position position="1"/>
    </location>
</feature>
<reference evidence="4 5" key="1">
    <citation type="submission" date="2016-07" db="EMBL/GenBank/DDBJ databases">
        <title>Pervasive Adenine N6-methylation of Active Genes in Fungi.</title>
        <authorList>
            <consortium name="DOE Joint Genome Institute"/>
            <person name="Mondo S.J."/>
            <person name="Dannebaum R.O."/>
            <person name="Kuo R.C."/>
            <person name="Labutti K."/>
            <person name="Haridas S."/>
            <person name="Kuo A."/>
            <person name="Salamov A."/>
            <person name="Ahrendt S.R."/>
            <person name="Lipzen A."/>
            <person name="Sullivan W."/>
            <person name="Andreopoulos W.B."/>
            <person name="Clum A."/>
            <person name="Lindquist E."/>
            <person name="Daum C."/>
            <person name="Ramamoorthy G.K."/>
            <person name="Gryganskyi A."/>
            <person name="Culley D."/>
            <person name="Magnuson J.K."/>
            <person name="James T.Y."/>
            <person name="O'Malley M.A."/>
            <person name="Stajich J.E."/>
            <person name="Spatafora J.W."/>
            <person name="Visel A."/>
            <person name="Grigoriev I.V."/>
        </authorList>
    </citation>
    <scope>NUCLEOTIDE SEQUENCE [LARGE SCALE GENOMIC DNA]</scope>
    <source>
        <strain evidence="4 5">NRRL 3301</strain>
    </source>
</reference>
<dbReference type="GO" id="GO:0006457">
    <property type="term" value="P:protein folding"/>
    <property type="evidence" value="ECO:0007669"/>
    <property type="project" value="TreeGrafter"/>
</dbReference>
<dbReference type="GO" id="GO:0005634">
    <property type="term" value="C:nucleus"/>
    <property type="evidence" value="ECO:0007669"/>
    <property type="project" value="EnsemblFungi"/>
</dbReference>
<dbReference type="Pfam" id="PF04969">
    <property type="entry name" value="CS"/>
    <property type="match status" value="1"/>
</dbReference>
<feature type="compositionally biased region" description="Gly residues" evidence="2">
    <location>
        <begin position="119"/>
        <end position="135"/>
    </location>
</feature>
<gene>
    <name evidence="4" type="ORF">DM01DRAFT_1386753</name>
</gene>
<evidence type="ECO:0000313" key="4">
    <source>
        <dbReference type="EMBL" id="ORX44954.1"/>
    </source>
</evidence>
<dbReference type="OrthoDB" id="1564555at2759"/>
<proteinExistence type="inferred from homology"/>
<name>A0A1X2G4R5_9FUNG</name>
<dbReference type="CDD" id="cd06465">
    <property type="entry name" value="p23_hB-ind1_like"/>
    <property type="match status" value="1"/>
</dbReference>
<comment type="similarity">
    <text evidence="1">Belongs to the p23/wos2 family.</text>
</comment>
<feature type="region of interest" description="Disordered" evidence="2">
    <location>
        <begin position="106"/>
        <end position="170"/>
    </location>
</feature>
<evidence type="ECO:0000313" key="5">
    <source>
        <dbReference type="Proteomes" id="UP000242146"/>
    </source>
</evidence>
<feature type="domain" description="CS" evidence="3">
    <location>
        <begin position="2"/>
        <end position="90"/>
    </location>
</feature>
<dbReference type="GO" id="GO:0051131">
    <property type="term" value="P:chaperone-mediated protein complex assembly"/>
    <property type="evidence" value="ECO:0007669"/>
    <property type="project" value="TreeGrafter"/>
</dbReference>